<comment type="caution">
    <text evidence="6">The sequence shown here is derived from an EMBL/GenBank/DDBJ whole genome shotgun (WGS) entry which is preliminary data.</text>
</comment>
<proteinExistence type="predicted"/>
<keyword evidence="4" id="KW-0472">Membrane</keyword>
<dbReference type="Proteomes" id="UP000290289">
    <property type="component" value="Chromosome 15"/>
</dbReference>
<feature type="signal peptide" evidence="5">
    <location>
        <begin position="1"/>
        <end position="22"/>
    </location>
</feature>
<dbReference type="Gene3D" id="1.20.1080.10">
    <property type="entry name" value="Glycerol uptake facilitator protein"/>
    <property type="match status" value="1"/>
</dbReference>
<dbReference type="InterPro" id="IPR034294">
    <property type="entry name" value="Aquaporin_transptr"/>
</dbReference>
<accession>A0A498HR23</accession>
<evidence type="ECO:0000313" key="6">
    <source>
        <dbReference type="EMBL" id="RXH73988.1"/>
    </source>
</evidence>
<gene>
    <name evidence="6" type="ORF">DVH24_016810</name>
</gene>
<dbReference type="InterPro" id="IPR023271">
    <property type="entry name" value="Aquaporin-like"/>
</dbReference>
<dbReference type="STRING" id="3750.A0A498HR23"/>
<dbReference type="GO" id="GO:0016020">
    <property type="term" value="C:membrane"/>
    <property type="evidence" value="ECO:0007669"/>
    <property type="project" value="UniProtKB-SubCell"/>
</dbReference>
<evidence type="ECO:0000256" key="4">
    <source>
        <dbReference type="ARBA" id="ARBA00023136"/>
    </source>
</evidence>
<dbReference type="EMBL" id="RDQH01000341">
    <property type="protein sequence ID" value="RXH73988.1"/>
    <property type="molecule type" value="Genomic_DNA"/>
</dbReference>
<evidence type="ECO:0000256" key="3">
    <source>
        <dbReference type="ARBA" id="ARBA00022989"/>
    </source>
</evidence>
<dbReference type="PANTHER" id="PTHR45724:SF21">
    <property type="entry name" value="MAJOR INTRINSIC PROTEIN"/>
    <property type="match status" value="1"/>
</dbReference>
<sequence>MQLGMSLVPISILQLLLPWLLAADFQSNMCDTIAYLRTYVCDVTVVWCNISKPDAQAGTWEFVITFILLFTICGVVTDDRAVLSSIFPSLFLYVRLGSATVETEYFTNVSALARVEQKAKERVAITGASMNHARSFGPAAGTAPILGAIAATVVYSVLRVPKPVKFDEKADPILARNPSQG</sequence>
<keyword evidence="3" id="KW-1133">Transmembrane helix</keyword>
<keyword evidence="5" id="KW-0732">Signal</keyword>
<evidence type="ECO:0000313" key="7">
    <source>
        <dbReference type="Proteomes" id="UP000290289"/>
    </source>
</evidence>
<reference evidence="6 7" key="1">
    <citation type="submission" date="2018-10" db="EMBL/GenBank/DDBJ databases">
        <title>A high-quality apple genome assembly.</title>
        <authorList>
            <person name="Hu J."/>
        </authorList>
    </citation>
    <scope>NUCLEOTIDE SEQUENCE [LARGE SCALE GENOMIC DNA]</scope>
    <source>
        <strain evidence="7">cv. HFTH1</strain>
        <tissue evidence="6">Young leaf</tissue>
    </source>
</reference>
<feature type="chain" id="PRO_5019840251" evidence="5">
    <location>
        <begin position="23"/>
        <end position="181"/>
    </location>
</feature>
<evidence type="ECO:0000256" key="1">
    <source>
        <dbReference type="ARBA" id="ARBA00004141"/>
    </source>
</evidence>
<dbReference type="PANTHER" id="PTHR45724">
    <property type="entry name" value="AQUAPORIN NIP2-1"/>
    <property type="match status" value="1"/>
</dbReference>
<keyword evidence="2" id="KW-0812">Transmembrane</keyword>
<organism evidence="6 7">
    <name type="scientific">Malus domestica</name>
    <name type="common">Apple</name>
    <name type="synonym">Pyrus malus</name>
    <dbReference type="NCBI Taxonomy" id="3750"/>
    <lineage>
        <taxon>Eukaryota</taxon>
        <taxon>Viridiplantae</taxon>
        <taxon>Streptophyta</taxon>
        <taxon>Embryophyta</taxon>
        <taxon>Tracheophyta</taxon>
        <taxon>Spermatophyta</taxon>
        <taxon>Magnoliopsida</taxon>
        <taxon>eudicotyledons</taxon>
        <taxon>Gunneridae</taxon>
        <taxon>Pentapetalae</taxon>
        <taxon>rosids</taxon>
        <taxon>fabids</taxon>
        <taxon>Rosales</taxon>
        <taxon>Rosaceae</taxon>
        <taxon>Amygdaloideae</taxon>
        <taxon>Maleae</taxon>
        <taxon>Malus</taxon>
    </lineage>
</organism>
<keyword evidence="7" id="KW-1185">Reference proteome</keyword>
<dbReference type="AlphaFoldDB" id="A0A498HR23"/>
<protein>
    <submittedName>
        <fullName evidence="6">Uncharacterized protein</fullName>
    </submittedName>
</protein>
<evidence type="ECO:0000256" key="2">
    <source>
        <dbReference type="ARBA" id="ARBA00022692"/>
    </source>
</evidence>
<name>A0A498HR23_MALDO</name>
<comment type="subcellular location">
    <subcellularLocation>
        <location evidence="1">Membrane</location>
        <topology evidence="1">Multi-pass membrane protein</topology>
    </subcellularLocation>
</comment>
<dbReference type="SUPFAM" id="SSF81338">
    <property type="entry name" value="Aquaporin-like"/>
    <property type="match status" value="1"/>
</dbReference>
<evidence type="ECO:0000256" key="5">
    <source>
        <dbReference type="SAM" id="SignalP"/>
    </source>
</evidence>